<reference evidence="9 10" key="1">
    <citation type="submission" date="2017-09" db="EMBL/GenBank/DDBJ databases">
        <title>Depth-based differentiation of microbial function through sediment-hosted aquifers and enrichment of novel symbionts in the deep terrestrial subsurface.</title>
        <authorList>
            <person name="Probst A.J."/>
            <person name="Ladd B."/>
            <person name="Jarett J.K."/>
            <person name="Geller-Mcgrath D.E."/>
            <person name="Sieber C.M."/>
            <person name="Emerson J.B."/>
            <person name="Anantharaman K."/>
            <person name="Thomas B.C."/>
            <person name="Malmstrom R."/>
            <person name="Stieglmeier M."/>
            <person name="Klingl A."/>
            <person name="Woyke T."/>
            <person name="Ryan C.M."/>
            <person name="Banfield J.F."/>
        </authorList>
    </citation>
    <scope>NUCLEOTIDE SEQUENCE [LARGE SCALE GENOMIC DNA]</scope>
    <source>
        <strain evidence="9">CG10_big_fil_rev_8_21_14_0_10_49_38</strain>
    </source>
</reference>
<dbReference type="Gene3D" id="1.10.287.990">
    <property type="entry name" value="Fe,Mn superoxide dismutase (SOD) domain"/>
    <property type="match status" value="1"/>
</dbReference>
<dbReference type="AlphaFoldDB" id="A0A2H0RIC6"/>
<feature type="binding site" evidence="5">
    <location>
        <position position="169"/>
    </location>
    <ligand>
        <name>Mn(2+)</name>
        <dbReference type="ChEBI" id="CHEBI:29035"/>
    </ligand>
</feature>
<dbReference type="PANTHER" id="PTHR43595:SF2">
    <property type="entry name" value="SMALL RIBOSOMAL SUBUNIT PROTEIN MS42"/>
    <property type="match status" value="1"/>
</dbReference>
<dbReference type="GO" id="GO:0046872">
    <property type="term" value="F:metal ion binding"/>
    <property type="evidence" value="ECO:0007669"/>
    <property type="project" value="UniProtKB-KW"/>
</dbReference>
<dbReference type="InterPro" id="IPR019832">
    <property type="entry name" value="Mn/Fe_SOD_C"/>
</dbReference>
<dbReference type="PROSITE" id="PS00088">
    <property type="entry name" value="SOD_MN"/>
    <property type="match status" value="1"/>
</dbReference>
<feature type="binding site" evidence="5">
    <location>
        <position position="81"/>
    </location>
    <ligand>
        <name>Mn(2+)</name>
        <dbReference type="ChEBI" id="CHEBI:29035"/>
    </ligand>
</feature>
<dbReference type="Pfam" id="PF02777">
    <property type="entry name" value="Sod_Fe_C"/>
    <property type="match status" value="1"/>
</dbReference>
<dbReference type="SUPFAM" id="SSF46609">
    <property type="entry name" value="Fe,Mn superoxide dismutase (SOD), N-terminal domain"/>
    <property type="match status" value="1"/>
</dbReference>
<dbReference type="InterPro" id="IPR019833">
    <property type="entry name" value="Mn/Fe_SOD_BS"/>
</dbReference>
<proteinExistence type="inferred from homology"/>
<keyword evidence="4 6" id="KW-0560">Oxidoreductase</keyword>
<keyword evidence="3 5" id="KW-0479">Metal-binding</keyword>
<dbReference type="EC" id="1.15.1.1" evidence="2 6"/>
<evidence type="ECO:0000259" key="8">
    <source>
        <dbReference type="Pfam" id="PF02777"/>
    </source>
</evidence>
<dbReference type="InterPro" id="IPR001189">
    <property type="entry name" value="Mn/Fe_SOD"/>
</dbReference>
<evidence type="ECO:0000256" key="3">
    <source>
        <dbReference type="ARBA" id="ARBA00022723"/>
    </source>
</evidence>
<feature type="domain" description="Manganese/iron superoxide dismutase C-terminal" evidence="8">
    <location>
        <begin position="101"/>
        <end position="200"/>
    </location>
</feature>
<evidence type="ECO:0000256" key="6">
    <source>
        <dbReference type="RuleBase" id="RU000414"/>
    </source>
</evidence>
<dbReference type="SUPFAM" id="SSF54719">
    <property type="entry name" value="Fe,Mn superoxide dismutase (SOD), C-terminal domain"/>
    <property type="match status" value="1"/>
</dbReference>
<evidence type="ECO:0000256" key="5">
    <source>
        <dbReference type="PIRSR" id="PIRSR000349-1"/>
    </source>
</evidence>
<comment type="caution">
    <text evidence="9">The sequence shown here is derived from an EMBL/GenBank/DDBJ whole genome shotgun (WGS) entry which is preliminary data.</text>
</comment>
<dbReference type="Pfam" id="PF00081">
    <property type="entry name" value="Sod_Fe_N"/>
    <property type="match status" value="1"/>
</dbReference>
<evidence type="ECO:0000256" key="4">
    <source>
        <dbReference type="ARBA" id="ARBA00023002"/>
    </source>
</evidence>
<dbReference type="InterPro" id="IPR019831">
    <property type="entry name" value="Mn/Fe_SOD_N"/>
</dbReference>
<protein>
    <recommendedName>
        <fullName evidence="2 6">Superoxide dismutase</fullName>
        <ecNumber evidence="2 6">1.15.1.1</ecNumber>
    </recommendedName>
</protein>
<sequence>MHTLPKLNYALDALEPYFDRETMAIHYGKHHQAYLDKFNAALEAYPDLAAKPAEELIKTLDDLPETIRKTVRQAGGGYVNHNFFWSILRPVPSSPAGENLPEGSLAEAINQTWGSFENFQQEFTVSALGLFGSGWVWLVVDAEGALKIITTSNQDSPLTQNLTSLLGLDLWEHAYYLKYQNRRPEFIAAAWALYHWPEAEHWYRLARG</sequence>
<comment type="catalytic activity">
    <reaction evidence="6">
        <text>2 superoxide + 2 H(+) = H2O2 + O2</text>
        <dbReference type="Rhea" id="RHEA:20696"/>
        <dbReference type="ChEBI" id="CHEBI:15378"/>
        <dbReference type="ChEBI" id="CHEBI:15379"/>
        <dbReference type="ChEBI" id="CHEBI:16240"/>
        <dbReference type="ChEBI" id="CHEBI:18421"/>
        <dbReference type="EC" id="1.15.1.1"/>
    </reaction>
</comment>
<dbReference type="PRINTS" id="PR01703">
    <property type="entry name" value="MNSODISMTASE"/>
</dbReference>
<comment type="similarity">
    <text evidence="1 6">Belongs to the iron/manganese superoxide dismutase family.</text>
</comment>
<evidence type="ECO:0000259" key="7">
    <source>
        <dbReference type="Pfam" id="PF00081"/>
    </source>
</evidence>
<comment type="function">
    <text evidence="6">Destroys radicals which are normally produced within the cells and which are toxic to biological systems.</text>
</comment>
<dbReference type="PANTHER" id="PTHR43595">
    <property type="entry name" value="37S RIBOSOMAL PROTEIN S26, MITOCHONDRIAL"/>
    <property type="match status" value="1"/>
</dbReference>
<dbReference type="PIRSF" id="PIRSF000349">
    <property type="entry name" value="SODismutase"/>
    <property type="match status" value="1"/>
</dbReference>
<dbReference type="GO" id="GO:0005737">
    <property type="term" value="C:cytoplasm"/>
    <property type="evidence" value="ECO:0007669"/>
    <property type="project" value="TreeGrafter"/>
</dbReference>
<dbReference type="InterPro" id="IPR036314">
    <property type="entry name" value="SOD_C_sf"/>
</dbReference>
<name>A0A2H0RIC6_9BACT</name>
<dbReference type="InterPro" id="IPR036324">
    <property type="entry name" value="Mn/Fe_SOD_N_sf"/>
</dbReference>
<feature type="binding site" evidence="5">
    <location>
        <position position="26"/>
    </location>
    <ligand>
        <name>Mn(2+)</name>
        <dbReference type="ChEBI" id="CHEBI:29035"/>
    </ligand>
</feature>
<feature type="binding site" evidence="5">
    <location>
        <position position="173"/>
    </location>
    <ligand>
        <name>Mn(2+)</name>
        <dbReference type="ChEBI" id="CHEBI:29035"/>
    </ligand>
</feature>
<dbReference type="EMBL" id="PCYK01000029">
    <property type="protein sequence ID" value="PIR45784.1"/>
    <property type="molecule type" value="Genomic_DNA"/>
</dbReference>
<dbReference type="Proteomes" id="UP000230431">
    <property type="component" value="Unassembled WGS sequence"/>
</dbReference>
<gene>
    <name evidence="9" type="ORF">COV08_03385</name>
</gene>
<organism evidence="9 10">
    <name type="scientific">Candidatus Vogelbacteria bacterium CG10_big_fil_rev_8_21_14_0_10_49_38</name>
    <dbReference type="NCBI Taxonomy" id="1975043"/>
    <lineage>
        <taxon>Bacteria</taxon>
        <taxon>Candidatus Vogeliibacteriota</taxon>
    </lineage>
</organism>
<dbReference type="Gene3D" id="3.55.40.20">
    <property type="entry name" value="Iron/manganese superoxide dismutase, C-terminal domain"/>
    <property type="match status" value="1"/>
</dbReference>
<evidence type="ECO:0000256" key="1">
    <source>
        <dbReference type="ARBA" id="ARBA00008714"/>
    </source>
</evidence>
<evidence type="ECO:0000313" key="9">
    <source>
        <dbReference type="EMBL" id="PIR45784.1"/>
    </source>
</evidence>
<evidence type="ECO:0000256" key="2">
    <source>
        <dbReference type="ARBA" id="ARBA00012682"/>
    </source>
</evidence>
<dbReference type="FunFam" id="3.55.40.20:FF:000004">
    <property type="entry name" value="Superoxide dismutase [Fe]"/>
    <property type="match status" value="1"/>
</dbReference>
<accession>A0A2H0RIC6</accession>
<feature type="domain" description="Manganese/iron superoxide dismutase N-terminal" evidence="7">
    <location>
        <begin position="2"/>
        <end position="88"/>
    </location>
</feature>
<dbReference type="GO" id="GO:0004784">
    <property type="term" value="F:superoxide dismutase activity"/>
    <property type="evidence" value="ECO:0007669"/>
    <property type="project" value="UniProtKB-EC"/>
</dbReference>
<evidence type="ECO:0000313" key="10">
    <source>
        <dbReference type="Proteomes" id="UP000230431"/>
    </source>
</evidence>